<accession>A0ABS5BTX7</accession>
<dbReference type="EMBL" id="JAGKQQ010000001">
    <property type="protein sequence ID" value="MBP3957166.1"/>
    <property type="molecule type" value="Genomic_DNA"/>
</dbReference>
<gene>
    <name evidence="1" type="ORF">J8F10_18035</name>
</gene>
<evidence type="ECO:0000313" key="2">
    <source>
        <dbReference type="Proteomes" id="UP000676565"/>
    </source>
</evidence>
<evidence type="ECO:0000313" key="1">
    <source>
        <dbReference type="EMBL" id="MBP3957166.1"/>
    </source>
</evidence>
<proteinExistence type="predicted"/>
<organism evidence="1 2">
    <name type="scientific">Gemmata palustris</name>
    <dbReference type="NCBI Taxonomy" id="2822762"/>
    <lineage>
        <taxon>Bacteria</taxon>
        <taxon>Pseudomonadati</taxon>
        <taxon>Planctomycetota</taxon>
        <taxon>Planctomycetia</taxon>
        <taxon>Gemmatales</taxon>
        <taxon>Gemmataceae</taxon>
        <taxon>Gemmata</taxon>
    </lineage>
</organism>
<name>A0ABS5BTX7_9BACT</name>
<dbReference type="RefSeq" id="WP_210655968.1">
    <property type="nucleotide sequence ID" value="NZ_JAGKQQ010000001.1"/>
</dbReference>
<keyword evidence="2" id="KW-1185">Reference proteome</keyword>
<comment type="caution">
    <text evidence="1">The sequence shown here is derived from an EMBL/GenBank/DDBJ whole genome shotgun (WGS) entry which is preliminary data.</text>
</comment>
<dbReference type="Proteomes" id="UP000676565">
    <property type="component" value="Unassembled WGS sequence"/>
</dbReference>
<reference evidence="1 2" key="1">
    <citation type="submission" date="2021-04" db="EMBL/GenBank/DDBJ databases">
        <authorList>
            <person name="Ivanova A."/>
        </authorList>
    </citation>
    <scope>NUCLEOTIDE SEQUENCE [LARGE SCALE GENOMIC DNA]</scope>
    <source>
        <strain evidence="1 2">G18</strain>
    </source>
</reference>
<sequence>MATVTKAATKNKVRQNLTPHVRHALRLLAAARLCYVLVLIPNTQGHAEDCCSVRISKAQARVFIRRHGDKFTTQQWDNGGTLVLDPMPW</sequence>
<protein>
    <submittedName>
        <fullName evidence="1">Uncharacterized protein</fullName>
    </submittedName>
</protein>